<dbReference type="GO" id="GO:0005886">
    <property type="term" value="C:plasma membrane"/>
    <property type="evidence" value="ECO:0007669"/>
    <property type="project" value="TreeGrafter"/>
</dbReference>
<evidence type="ECO:0000313" key="6">
    <source>
        <dbReference type="Proteomes" id="UP000261520"/>
    </source>
</evidence>
<evidence type="ECO:0000313" key="5">
    <source>
        <dbReference type="Ensembl" id="ENSPMGP00000022096.1"/>
    </source>
</evidence>
<dbReference type="Ensembl" id="ENSPMGT00000023536.1">
    <property type="protein sequence ID" value="ENSPMGP00000022096.1"/>
    <property type="gene ID" value="ENSPMGG00000017886.1"/>
</dbReference>
<keyword evidence="3" id="KW-0325">Glycoprotein</keyword>
<reference evidence="5" key="1">
    <citation type="submission" date="2025-08" db="UniProtKB">
        <authorList>
            <consortium name="Ensembl"/>
        </authorList>
    </citation>
    <scope>IDENTIFICATION</scope>
</reference>
<organism evidence="5 6">
    <name type="scientific">Periophthalmus magnuspinnatus</name>
    <dbReference type="NCBI Taxonomy" id="409849"/>
    <lineage>
        <taxon>Eukaryota</taxon>
        <taxon>Metazoa</taxon>
        <taxon>Chordata</taxon>
        <taxon>Craniata</taxon>
        <taxon>Vertebrata</taxon>
        <taxon>Euteleostomi</taxon>
        <taxon>Actinopterygii</taxon>
        <taxon>Neopterygii</taxon>
        <taxon>Teleostei</taxon>
        <taxon>Neoteleostei</taxon>
        <taxon>Acanthomorphata</taxon>
        <taxon>Gobiaria</taxon>
        <taxon>Gobiiformes</taxon>
        <taxon>Gobioidei</taxon>
        <taxon>Gobiidae</taxon>
        <taxon>Oxudercinae</taxon>
        <taxon>Periophthalmus</taxon>
    </lineage>
</organism>
<dbReference type="PANTHER" id="PTHR24028:SF290">
    <property type="entry name" value="PROTOCADHERIN 2 ALPHA A 15-RELATED"/>
    <property type="match status" value="1"/>
</dbReference>
<dbReference type="SUPFAM" id="SSF49313">
    <property type="entry name" value="Cadherin-like"/>
    <property type="match status" value="1"/>
</dbReference>
<dbReference type="Pfam" id="PF08266">
    <property type="entry name" value="Cadherin_2"/>
    <property type="match status" value="1"/>
</dbReference>
<dbReference type="GO" id="GO:0007155">
    <property type="term" value="P:cell adhesion"/>
    <property type="evidence" value="ECO:0007669"/>
    <property type="project" value="TreeGrafter"/>
</dbReference>
<evidence type="ECO:0000256" key="1">
    <source>
        <dbReference type="ARBA" id="ARBA00004370"/>
    </source>
</evidence>
<proteinExistence type="predicted"/>
<dbReference type="Proteomes" id="UP000261520">
    <property type="component" value="Unplaced"/>
</dbReference>
<keyword evidence="6" id="KW-1185">Reference proteome</keyword>
<feature type="domain" description="Cadherin N-terminal" evidence="4">
    <location>
        <begin position="26"/>
        <end position="92"/>
    </location>
</feature>
<evidence type="ECO:0000256" key="2">
    <source>
        <dbReference type="ARBA" id="ARBA00023136"/>
    </source>
</evidence>
<dbReference type="InterPro" id="IPR013164">
    <property type="entry name" value="Cadherin_N"/>
</dbReference>
<comment type="subcellular location">
    <subcellularLocation>
        <location evidence="1">Membrane</location>
    </subcellularLocation>
</comment>
<dbReference type="CDD" id="cd11304">
    <property type="entry name" value="Cadherin_repeat"/>
    <property type="match status" value="1"/>
</dbReference>
<sequence>MVISTLFNCLIVCPIMGHKTRCAKIYSITEEVTEGTIVGNVAKDLGLDKSALKDRKYRIVSGAAESLFHVDQKDGNLYVSRKIDREEVCEKKSVLPGFRIPL</sequence>
<protein>
    <recommendedName>
        <fullName evidence="4">Cadherin N-terminal domain-containing protein</fullName>
    </recommendedName>
</protein>
<dbReference type="InterPro" id="IPR050174">
    <property type="entry name" value="Protocadherin/Cadherin-CA"/>
</dbReference>
<dbReference type="AlphaFoldDB" id="A0A3B4B0F9"/>
<dbReference type="GO" id="GO:0005509">
    <property type="term" value="F:calcium ion binding"/>
    <property type="evidence" value="ECO:0007669"/>
    <property type="project" value="InterPro"/>
</dbReference>
<keyword evidence="2" id="KW-0472">Membrane</keyword>
<evidence type="ECO:0000259" key="4">
    <source>
        <dbReference type="Pfam" id="PF08266"/>
    </source>
</evidence>
<reference evidence="5" key="2">
    <citation type="submission" date="2025-09" db="UniProtKB">
        <authorList>
            <consortium name="Ensembl"/>
        </authorList>
    </citation>
    <scope>IDENTIFICATION</scope>
</reference>
<accession>A0A3B4B0F9</accession>
<dbReference type="InterPro" id="IPR015919">
    <property type="entry name" value="Cadherin-like_sf"/>
</dbReference>
<name>A0A3B4B0F9_9GOBI</name>
<dbReference type="STRING" id="409849.ENSPMGP00000022096"/>
<dbReference type="Gene3D" id="2.60.40.60">
    <property type="entry name" value="Cadherins"/>
    <property type="match status" value="1"/>
</dbReference>
<dbReference type="PANTHER" id="PTHR24028">
    <property type="entry name" value="CADHERIN-87A"/>
    <property type="match status" value="1"/>
</dbReference>
<evidence type="ECO:0000256" key="3">
    <source>
        <dbReference type="ARBA" id="ARBA00023180"/>
    </source>
</evidence>